<dbReference type="Proteomes" id="UP000224854">
    <property type="component" value="Unassembled WGS sequence"/>
</dbReference>
<dbReference type="GO" id="GO:0015031">
    <property type="term" value="P:protein transport"/>
    <property type="evidence" value="ECO:0007669"/>
    <property type="project" value="UniProtKB-KW"/>
</dbReference>
<dbReference type="Pfam" id="PF08314">
    <property type="entry name" value="Sec39"/>
    <property type="match status" value="1"/>
</dbReference>
<comment type="subcellular location">
    <subcellularLocation>
        <location evidence="1">Endoplasmic reticulum</location>
    </subcellularLocation>
</comment>
<comment type="caution">
    <text evidence="6">The sequence shown here is derived from an EMBL/GenBank/DDBJ whole genome shotgun (WGS) entry which is preliminary data.</text>
</comment>
<organism evidence="6 7">
    <name type="scientific">Ophiocordyceps australis</name>
    <dbReference type="NCBI Taxonomy" id="1399860"/>
    <lineage>
        <taxon>Eukaryota</taxon>
        <taxon>Fungi</taxon>
        <taxon>Dikarya</taxon>
        <taxon>Ascomycota</taxon>
        <taxon>Pezizomycotina</taxon>
        <taxon>Sordariomycetes</taxon>
        <taxon>Hypocreomycetidae</taxon>
        <taxon>Hypocreales</taxon>
        <taxon>Ophiocordycipitaceae</taxon>
        <taxon>Ophiocordyceps</taxon>
    </lineage>
</organism>
<dbReference type="GO" id="GO:0006890">
    <property type="term" value="P:retrograde vesicle-mediated transport, Golgi to endoplasmic reticulum"/>
    <property type="evidence" value="ECO:0007669"/>
    <property type="project" value="InterPro"/>
</dbReference>
<keyword evidence="4" id="KW-0653">Protein transport</keyword>
<dbReference type="PANTHER" id="PTHR40787:SF3">
    <property type="entry name" value="PROTEIN TRANSPORT PROTEIN SEC39"/>
    <property type="match status" value="1"/>
</dbReference>
<reference evidence="6 7" key="1">
    <citation type="submission" date="2017-06" db="EMBL/GenBank/DDBJ databases">
        <title>Ant-infecting Ophiocordyceps genomes reveal a high diversity of potential behavioral manipulation genes and a possible major role for enterotoxins.</title>
        <authorList>
            <person name="De Bekker C."/>
            <person name="Evans H.C."/>
            <person name="Brachmann A."/>
            <person name="Hughes D.P."/>
        </authorList>
    </citation>
    <scope>NUCLEOTIDE SEQUENCE [LARGE SCALE GENOMIC DNA]</scope>
    <source>
        <strain evidence="6 7">1348a</strain>
    </source>
</reference>
<dbReference type="EMBL" id="NJEU01000751">
    <property type="protein sequence ID" value="PHH70840.1"/>
    <property type="molecule type" value="Genomic_DNA"/>
</dbReference>
<dbReference type="AlphaFoldDB" id="A0A2C5YTJ7"/>
<proteinExistence type="predicted"/>
<evidence type="ECO:0000256" key="1">
    <source>
        <dbReference type="ARBA" id="ARBA00004240"/>
    </source>
</evidence>
<gene>
    <name evidence="6" type="ORF">CDD82_6899</name>
</gene>
<keyword evidence="2" id="KW-0813">Transport</keyword>
<dbReference type="OrthoDB" id="3434013at2759"/>
<evidence type="ECO:0000259" key="5">
    <source>
        <dbReference type="Pfam" id="PF08314"/>
    </source>
</evidence>
<protein>
    <recommendedName>
        <fullName evidence="5">Sec39 domain-containing protein</fullName>
    </recommendedName>
</protein>
<keyword evidence="7" id="KW-1185">Reference proteome</keyword>
<dbReference type="GO" id="GO:0005783">
    <property type="term" value="C:endoplasmic reticulum"/>
    <property type="evidence" value="ECO:0007669"/>
    <property type="project" value="UniProtKB-SubCell"/>
</dbReference>
<accession>A0A2C5YTJ7</accession>
<keyword evidence="3" id="KW-0256">Endoplasmic reticulum</keyword>
<evidence type="ECO:0000256" key="4">
    <source>
        <dbReference type="ARBA" id="ARBA00022927"/>
    </source>
</evidence>
<sequence length="886" mass="97890">MASTQQASLTPAKVLLLAVHQAAHSDTVGLEQVVAHWPDVINHELLLRILLTFLPEALPPASYLDLVLGQTQSSHLHRLEVDLSPIGSLSDLQAAERAKRLHLAPLDSPHAPAHDPLSIFLYLRSCNIDSETGILAHLPQLLMPFAHHSESLRAWILATVLPYVRRNADYYLEAAPVYDLVHFQRLLGPEAVSHLLSKTSSSSLERDLNGLVLPWLGHDSRWLLTKDNVPACPGWHQALDWLASRRLLTQSVSQWHGLDCLDQVTQLDPTKRRYLLQSFARAVIASLYTDPDSSVERLTTSYQTIIKLRSLLRHGPDEPPLPEALYSLPCVPLVDKSASNEIKIMAATDFLASPCPSFYPTPAATDLFKALTLSALVASRIGVSCSPKQASHLAFLQDEREHKTHLSKLFHALSSDASTHKDDYWLATRRHVLWLRDWGRQCHPHDQAVVKGPIATIARQHIESEFLRVLLLTCHYSLAAYLYQDGNVYTLPFSVIRDTLHQSALDAFDHASKPDCTSGGLKHCHDIIRALPTAAKKSIPEFQRIEALLKATHTLGSYRLLLKDGEVFSPVLLRVHSDPISLIGKVLEQNPQAYTRLQEFLETGLNMVRAGLPCRSRWELATDDTILDGQDNEKYMQAAEIRITAMCVEAALKEDDFETAYSYVVNRLGAQGSFRDKPHETFRDGSSWKAALQAGQYVRTAKSQKPTHLGTASGNPEIRHLEQRIDCLATALRAAPTCQLPGILKAFRRCEEQLDSAINDEATNEASWDAAANLTQLPGAFETHSPDAPTTVPSRNMSAATVAREADAAPMSLFDLSRATARVAQRNLTAISTLHEIAAAEPLTAPQTSVSSRTRRRDQLKEAATGTLVSGVGWLIGANVGQKQSP</sequence>
<dbReference type="PANTHER" id="PTHR40787">
    <property type="entry name" value="SECRETED PROTEIN"/>
    <property type="match status" value="1"/>
</dbReference>
<evidence type="ECO:0000256" key="3">
    <source>
        <dbReference type="ARBA" id="ARBA00022824"/>
    </source>
</evidence>
<feature type="domain" description="Sec39" evidence="5">
    <location>
        <begin position="15"/>
        <end position="768"/>
    </location>
</feature>
<dbReference type="InterPro" id="IPR013244">
    <property type="entry name" value="Sec39_domain"/>
</dbReference>
<name>A0A2C5YTJ7_9HYPO</name>
<evidence type="ECO:0000313" key="7">
    <source>
        <dbReference type="Proteomes" id="UP000224854"/>
    </source>
</evidence>
<evidence type="ECO:0000313" key="6">
    <source>
        <dbReference type="EMBL" id="PHH70840.1"/>
    </source>
</evidence>
<evidence type="ECO:0000256" key="2">
    <source>
        <dbReference type="ARBA" id="ARBA00022448"/>
    </source>
</evidence>